<dbReference type="PANTHER" id="PTHR15092">
    <property type="entry name" value="POLY A -SPECIFIC RIBONUCLEASE/TARGET OF EGR1, MEMBER 1"/>
    <property type="match status" value="1"/>
</dbReference>
<dbReference type="STRING" id="6669.E9G5T6"/>
<dbReference type="OrthoDB" id="414075at2759"/>
<dbReference type="Proteomes" id="UP000000305">
    <property type="component" value="Unassembled WGS sequence"/>
</dbReference>
<dbReference type="InterPro" id="IPR036855">
    <property type="entry name" value="Znf_CCCH_sf"/>
</dbReference>
<protein>
    <recommendedName>
        <fullName evidence="5">C3H1-type domain-containing protein</fullName>
    </recommendedName>
</protein>
<evidence type="ECO:0000256" key="2">
    <source>
        <dbReference type="ARBA" id="ARBA00022771"/>
    </source>
</evidence>
<keyword evidence="2 4" id="KW-0863">Zinc-finger</keyword>
<feature type="zinc finger region" description="C3H1-type" evidence="4">
    <location>
        <begin position="35"/>
        <end position="63"/>
    </location>
</feature>
<reference evidence="6 7" key="1">
    <citation type="journal article" date="2011" name="Science">
        <title>The ecoresponsive genome of Daphnia pulex.</title>
        <authorList>
            <person name="Colbourne J.K."/>
            <person name="Pfrender M.E."/>
            <person name="Gilbert D."/>
            <person name="Thomas W.K."/>
            <person name="Tucker A."/>
            <person name="Oakley T.H."/>
            <person name="Tokishita S."/>
            <person name="Aerts A."/>
            <person name="Arnold G.J."/>
            <person name="Basu M.K."/>
            <person name="Bauer D.J."/>
            <person name="Caceres C.E."/>
            <person name="Carmel L."/>
            <person name="Casola C."/>
            <person name="Choi J.H."/>
            <person name="Detter J.C."/>
            <person name="Dong Q."/>
            <person name="Dusheyko S."/>
            <person name="Eads B.D."/>
            <person name="Frohlich T."/>
            <person name="Geiler-Samerotte K.A."/>
            <person name="Gerlach D."/>
            <person name="Hatcher P."/>
            <person name="Jogdeo S."/>
            <person name="Krijgsveld J."/>
            <person name="Kriventseva E.V."/>
            <person name="Kultz D."/>
            <person name="Laforsch C."/>
            <person name="Lindquist E."/>
            <person name="Lopez J."/>
            <person name="Manak J.R."/>
            <person name="Muller J."/>
            <person name="Pangilinan J."/>
            <person name="Patwardhan R.P."/>
            <person name="Pitluck S."/>
            <person name="Pritham E.J."/>
            <person name="Rechtsteiner A."/>
            <person name="Rho M."/>
            <person name="Rogozin I.B."/>
            <person name="Sakarya O."/>
            <person name="Salamov A."/>
            <person name="Schaack S."/>
            <person name="Shapiro H."/>
            <person name="Shiga Y."/>
            <person name="Skalitzky C."/>
            <person name="Smith Z."/>
            <person name="Souvorov A."/>
            <person name="Sung W."/>
            <person name="Tang Z."/>
            <person name="Tsuchiya D."/>
            <person name="Tu H."/>
            <person name="Vos H."/>
            <person name="Wang M."/>
            <person name="Wolf Y.I."/>
            <person name="Yamagata H."/>
            <person name="Yamada T."/>
            <person name="Ye Y."/>
            <person name="Shaw J.R."/>
            <person name="Andrews J."/>
            <person name="Crease T.J."/>
            <person name="Tang H."/>
            <person name="Lucas S.M."/>
            <person name="Robertson H.M."/>
            <person name="Bork P."/>
            <person name="Koonin E.V."/>
            <person name="Zdobnov E.M."/>
            <person name="Grigoriev I.V."/>
            <person name="Lynch M."/>
            <person name="Boore J.L."/>
        </authorList>
    </citation>
    <scope>NUCLEOTIDE SEQUENCE [LARGE SCALE GENOMIC DNA]</scope>
</reference>
<dbReference type="AlphaFoldDB" id="E9G5T6"/>
<dbReference type="InterPro" id="IPR000571">
    <property type="entry name" value="Znf_CCCH"/>
</dbReference>
<keyword evidence="7" id="KW-1185">Reference proteome</keyword>
<dbReference type="PANTHER" id="PTHR15092:SF37">
    <property type="entry name" value="TARGET OF EGR1 PROTEIN 1"/>
    <property type="match status" value="1"/>
</dbReference>
<dbReference type="GO" id="GO:0003676">
    <property type="term" value="F:nucleic acid binding"/>
    <property type="evidence" value="ECO:0007669"/>
    <property type="project" value="InterPro"/>
</dbReference>
<dbReference type="SUPFAM" id="SSF90229">
    <property type="entry name" value="CCCH zinc finger"/>
    <property type="match status" value="1"/>
</dbReference>
<evidence type="ECO:0000256" key="3">
    <source>
        <dbReference type="ARBA" id="ARBA00022833"/>
    </source>
</evidence>
<dbReference type="InterPro" id="IPR051181">
    <property type="entry name" value="CAF1_poly(A)_ribonucleases"/>
</dbReference>
<keyword evidence="1 4" id="KW-0479">Metal-binding</keyword>
<sequence length="192" mass="22151">MNLKNSSRTYVICNHTLIESDFIDFWDCSPRLQNEEDLEICSNYINHGFCNSESNCKKSHDVYRAVLLEDQKKAKKRKRKDDNNIARTEVENVINIARSSRQERFKGHRAGHDAFMTGFCFASFIAQKVSVRPNGANTFCWKELVAEVADVRNRVCLSGKDFPLLIQKSAFSKCSKSHLEKYERLFPSDEAN</sequence>
<gene>
    <name evidence="6" type="ORF">DAPPUDRAFT_314357</name>
</gene>
<proteinExistence type="predicted"/>
<feature type="domain" description="C3H1-type" evidence="5">
    <location>
        <begin position="35"/>
        <end position="63"/>
    </location>
</feature>
<evidence type="ECO:0000313" key="7">
    <source>
        <dbReference type="Proteomes" id="UP000000305"/>
    </source>
</evidence>
<organism evidence="6 7">
    <name type="scientific">Daphnia pulex</name>
    <name type="common">Water flea</name>
    <dbReference type="NCBI Taxonomy" id="6669"/>
    <lineage>
        <taxon>Eukaryota</taxon>
        <taxon>Metazoa</taxon>
        <taxon>Ecdysozoa</taxon>
        <taxon>Arthropoda</taxon>
        <taxon>Crustacea</taxon>
        <taxon>Branchiopoda</taxon>
        <taxon>Diplostraca</taxon>
        <taxon>Cladocera</taxon>
        <taxon>Anomopoda</taxon>
        <taxon>Daphniidae</taxon>
        <taxon>Daphnia</taxon>
    </lineage>
</organism>
<dbReference type="eggNOG" id="KOG1990">
    <property type="taxonomic scope" value="Eukaryota"/>
</dbReference>
<dbReference type="InParanoid" id="E9G5T6"/>
<dbReference type="GO" id="GO:0008270">
    <property type="term" value="F:zinc ion binding"/>
    <property type="evidence" value="ECO:0007669"/>
    <property type="project" value="UniProtKB-KW"/>
</dbReference>
<evidence type="ECO:0000259" key="5">
    <source>
        <dbReference type="PROSITE" id="PS50103"/>
    </source>
</evidence>
<evidence type="ECO:0000256" key="1">
    <source>
        <dbReference type="ARBA" id="ARBA00022723"/>
    </source>
</evidence>
<name>E9G5T6_DAPPU</name>
<dbReference type="EMBL" id="GL732533">
    <property type="protein sequence ID" value="EFX85113.1"/>
    <property type="molecule type" value="Genomic_DNA"/>
</dbReference>
<dbReference type="InterPro" id="IPR036397">
    <property type="entry name" value="RNaseH_sf"/>
</dbReference>
<dbReference type="PROSITE" id="PS50103">
    <property type="entry name" value="ZF_C3H1"/>
    <property type="match status" value="1"/>
</dbReference>
<keyword evidence="3 4" id="KW-0862">Zinc</keyword>
<dbReference type="HOGENOM" id="CLU_1416453_0_0_1"/>
<dbReference type="KEGG" id="dpx:DAPPUDRAFT_314357"/>
<evidence type="ECO:0000313" key="6">
    <source>
        <dbReference type="EMBL" id="EFX85113.1"/>
    </source>
</evidence>
<dbReference type="Gene3D" id="3.30.420.10">
    <property type="entry name" value="Ribonuclease H-like superfamily/Ribonuclease H"/>
    <property type="match status" value="1"/>
</dbReference>
<accession>E9G5T6</accession>
<evidence type="ECO:0000256" key="4">
    <source>
        <dbReference type="PROSITE-ProRule" id="PRU00723"/>
    </source>
</evidence>